<evidence type="ECO:0000313" key="1">
    <source>
        <dbReference type="EMBL" id="GGQ13140.1"/>
    </source>
</evidence>
<dbReference type="EMBL" id="BMQX01000006">
    <property type="protein sequence ID" value="GGQ13140.1"/>
    <property type="molecule type" value="Genomic_DNA"/>
</dbReference>
<organism evidence="1 2">
    <name type="scientific">Shewanella litoralis</name>
    <dbReference type="NCBI Taxonomy" id="2282700"/>
    <lineage>
        <taxon>Bacteria</taxon>
        <taxon>Pseudomonadati</taxon>
        <taxon>Pseudomonadota</taxon>
        <taxon>Gammaproteobacteria</taxon>
        <taxon>Alteromonadales</taxon>
        <taxon>Shewanellaceae</taxon>
        <taxon>Shewanella</taxon>
    </lineage>
</organism>
<accession>A0ABQ2R4D6</accession>
<proteinExistence type="predicted"/>
<reference evidence="2" key="1">
    <citation type="journal article" date="2019" name="Int. J. Syst. Evol. Microbiol.">
        <title>The Global Catalogue of Microorganisms (GCM) 10K type strain sequencing project: providing services to taxonomists for standard genome sequencing and annotation.</title>
        <authorList>
            <consortium name="The Broad Institute Genomics Platform"/>
            <consortium name="The Broad Institute Genome Sequencing Center for Infectious Disease"/>
            <person name="Wu L."/>
            <person name="Ma J."/>
        </authorList>
    </citation>
    <scope>NUCLEOTIDE SEQUENCE [LARGE SCALE GENOMIC DNA]</scope>
    <source>
        <strain evidence="2">JCM 32306</strain>
    </source>
</reference>
<sequence length="61" mass="7005">MNLVLSRQLILLNTTNKKKRARGSLKKSRYNNKDGTVRLFCLSIVDISRLTNFSSDEMSTK</sequence>
<comment type="caution">
    <text evidence="1">The sequence shown here is derived from an EMBL/GenBank/DDBJ whole genome shotgun (WGS) entry which is preliminary data.</text>
</comment>
<gene>
    <name evidence="1" type="ORF">GCM10009411_12270</name>
</gene>
<protein>
    <submittedName>
        <fullName evidence="1">Uncharacterized protein</fullName>
    </submittedName>
</protein>
<name>A0ABQ2R4D6_9GAMM</name>
<evidence type="ECO:0000313" key="2">
    <source>
        <dbReference type="Proteomes" id="UP000619118"/>
    </source>
</evidence>
<dbReference type="Proteomes" id="UP000619118">
    <property type="component" value="Unassembled WGS sequence"/>
</dbReference>
<keyword evidence="2" id="KW-1185">Reference proteome</keyword>